<sequence>MSTSAISAEHETKTGIKDEDYGRTLPFFGDRVRDMGIKLPKPIGISLFTHQQEDLMQLGDFKIDGEPVDDILPNGGSQTTNTTSIVAVRGMCGCCRFGVLTP</sequence>
<gene>
    <name evidence="1" type="ORF">JCM19239_5688</name>
</gene>
<dbReference type="Proteomes" id="UP000029223">
    <property type="component" value="Unassembled WGS sequence"/>
</dbReference>
<name>A0ABQ0JM89_9VIBR</name>
<comment type="caution">
    <text evidence="1">The sequence shown here is derived from an EMBL/GenBank/DDBJ whole genome shotgun (WGS) entry which is preliminary data.</text>
</comment>
<keyword evidence="2" id="KW-1185">Reference proteome</keyword>
<organism evidence="1 2">
    <name type="scientific">Vibrio variabilis</name>
    <dbReference type="NCBI Taxonomy" id="990271"/>
    <lineage>
        <taxon>Bacteria</taxon>
        <taxon>Pseudomonadati</taxon>
        <taxon>Pseudomonadota</taxon>
        <taxon>Gammaproteobacteria</taxon>
        <taxon>Vibrionales</taxon>
        <taxon>Vibrionaceae</taxon>
        <taxon>Vibrio</taxon>
    </lineage>
</organism>
<proteinExistence type="predicted"/>
<evidence type="ECO:0000313" key="1">
    <source>
        <dbReference type="EMBL" id="GAL29874.1"/>
    </source>
</evidence>
<reference evidence="2" key="2">
    <citation type="submission" date="2014-09" db="EMBL/GenBank/DDBJ databases">
        <authorList>
            <consortium name="NBRP consortium"/>
            <person name="Sawabe T."/>
            <person name="Meirelles P."/>
            <person name="Nakanishi M."/>
            <person name="Sayaka M."/>
            <person name="Hattori M."/>
            <person name="Ohkuma M."/>
        </authorList>
    </citation>
    <scope>NUCLEOTIDE SEQUENCE [LARGE SCALE GENOMIC DNA]</scope>
    <source>
        <strain evidence="2">JCM 19239</strain>
    </source>
</reference>
<reference evidence="2" key="1">
    <citation type="submission" date="2014-09" db="EMBL/GenBank/DDBJ databases">
        <title>Vibrio variabilis JCM 19239. (C206) whole genome shotgun sequence.</title>
        <authorList>
            <person name="Sawabe T."/>
            <person name="Meirelles P."/>
            <person name="Nakanishi M."/>
            <person name="Sayaka M."/>
            <person name="Hattori M."/>
            <person name="Ohkuma M."/>
        </authorList>
    </citation>
    <scope>NUCLEOTIDE SEQUENCE [LARGE SCALE GENOMIC DNA]</scope>
    <source>
        <strain evidence="2">JCM 19239</strain>
    </source>
</reference>
<accession>A0ABQ0JM89</accession>
<evidence type="ECO:0000313" key="2">
    <source>
        <dbReference type="Proteomes" id="UP000029223"/>
    </source>
</evidence>
<protein>
    <submittedName>
        <fullName evidence="1">Uncharacterized protein</fullName>
    </submittedName>
</protein>
<dbReference type="EMBL" id="BBMS01000076">
    <property type="protein sequence ID" value="GAL29874.1"/>
    <property type="molecule type" value="Genomic_DNA"/>
</dbReference>